<evidence type="ECO:0000259" key="5">
    <source>
        <dbReference type="Pfam" id="PF01370"/>
    </source>
</evidence>
<feature type="binding site" evidence="4">
    <location>
        <position position="167"/>
    </location>
    <ligand>
        <name>substrate</name>
    </ligand>
</feature>
<dbReference type="EC" id="5.1.3.20" evidence="4"/>
<dbReference type="SUPFAM" id="SSF51735">
    <property type="entry name" value="NAD(P)-binding Rossmann-fold domains"/>
    <property type="match status" value="1"/>
</dbReference>
<comment type="domain">
    <text evidence="4">Contains a large N-terminal NADP-binding domain, and a smaller C-terminal substrate-binding domain.</text>
</comment>
<dbReference type="InterPro" id="IPR001509">
    <property type="entry name" value="Epimerase_deHydtase"/>
</dbReference>
<dbReference type="AlphaFoldDB" id="A0A7V1LNN9"/>
<accession>A0A7V1LNN9</accession>
<feature type="domain" description="NAD-dependent epimerase/dehydratase" evidence="5">
    <location>
        <begin position="2"/>
        <end position="241"/>
    </location>
</feature>
<evidence type="ECO:0000256" key="2">
    <source>
        <dbReference type="ARBA" id="ARBA00023235"/>
    </source>
</evidence>
<feature type="binding site" evidence="4">
    <location>
        <position position="278"/>
    </location>
    <ligand>
        <name>substrate</name>
    </ligand>
</feature>
<protein>
    <recommendedName>
        <fullName evidence="4">ADP-L-glycero-D-manno-heptose-6-epimerase</fullName>
        <ecNumber evidence="4">5.1.3.20</ecNumber>
    </recommendedName>
    <alternativeName>
        <fullName evidence="4">ADP-L-glycero-beta-D-manno-heptose-6-epimerase</fullName>
        <shortName evidence="4">ADP-glyceromanno-heptose 6-epimerase</shortName>
        <shortName evidence="4">ADP-hep 6-epimerase</shortName>
        <shortName evidence="4">AGME</shortName>
    </alternativeName>
</protein>
<dbReference type="NCBIfam" id="TIGR02197">
    <property type="entry name" value="heptose_epim"/>
    <property type="match status" value="1"/>
</dbReference>
<dbReference type="GO" id="GO:0005975">
    <property type="term" value="P:carbohydrate metabolic process"/>
    <property type="evidence" value="ECO:0007669"/>
    <property type="project" value="UniProtKB-UniRule"/>
</dbReference>
<dbReference type="UniPathway" id="UPA00356">
    <property type="reaction ID" value="UER00440"/>
</dbReference>
<dbReference type="Pfam" id="PF01370">
    <property type="entry name" value="Epimerase"/>
    <property type="match status" value="1"/>
</dbReference>
<feature type="binding site" evidence="4">
    <location>
        <begin position="72"/>
        <end position="76"/>
    </location>
    <ligand>
        <name>NADP(+)</name>
        <dbReference type="ChEBI" id="CHEBI:58349"/>
    </ligand>
</feature>
<dbReference type="PANTHER" id="PTHR43103:SF3">
    <property type="entry name" value="ADP-L-GLYCERO-D-MANNO-HEPTOSE-6-EPIMERASE"/>
    <property type="match status" value="1"/>
</dbReference>
<dbReference type="InterPro" id="IPR036291">
    <property type="entry name" value="NAD(P)-bd_dom_sf"/>
</dbReference>
<keyword evidence="1 4" id="KW-0521">NADP</keyword>
<feature type="binding site" evidence="4">
    <location>
        <begin position="10"/>
        <end position="11"/>
    </location>
    <ligand>
        <name>NADP(+)</name>
        <dbReference type="ChEBI" id="CHEBI:58349"/>
    </ligand>
</feature>
<dbReference type="HAMAP" id="MF_01601">
    <property type="entry name" value="Heptose_epimerase"/>
    <property type="match status" value="1"/>
</dbReference>
<feature type="binding site" evidence="4">
    <location>
        <position position="213"/>
    </location>
    <ligand>
        <name>substrate</name>
    </ligand>
</feature>
<feature type="binding site" evidence="4">
    <location>
        <position position="176"/>
    </location>
    <ligand>
        <name>NADP(+)</name>
        <dbReference type="ChEBI" id="CHEBI:58349"/>
    </ligand>
</feature>
<dbReference type="Gene3D" id="3.40.50.720">
    <property type="entry name" value="NAD(P)-binding Rossmann-like Domain"/>
    <property type="match status" value="1"/>
</dbReference>
<dbReference type="InterPro" id="IPR011912">
    <property type="entry name" value="Heptose_epim"/>
</dbReference>
<dbReference type="Gene3D" id="3.90.25.10">
    <property type="entry name" value="UDP-galactose 4-epimerase, domain 1"/>
    <property type="match status" value="1"/>
</dbReference>
<evidence type="ECO:0000256" key="3">
    <source>
        <dbReference type="ARBA" id="ARBA00023277"/>
    </source>
</evidence>
<name>A0A7V1LNN9_CALAY</name>
<feature type="binding site" evidence="4">
    <location>
        <position position="144"/>
    </location>
    <ligand>
        <name>NADP(+)</name>
        <dbReference type="ChEBI" id="CHEBI:58349"/>
    </ligand>
</feature>
<evidence type="ECO:0000256" key="4">
    <source>
        <dbReference type="HAMAP-Rule" id="MF_01601"/>
    </source>
</evidence>
<feature type="binding site" evidence="4">
    <location>
        <position position="53"/>
    </location>
    <ligand>
        <name>NADP(+)</name>
        <dbReference type="ChEBI" id="CHEBI:58349"/>
    </ligand>
</feature>
<evidence type="ECO:0000256" key="1">
    <source>
        <dbReference type="ARBA" id="ARBA00022857"/>
    </source>
</evidence>
<proteinExistence type="inferred from homology"/>
<organism evidence="6">
    <name type="scientific">Caldithrix abyssi</name>
    <dbReference type="NCBI Taxonomy" id="187145"/>
    <lineage>
        <taxon>Bacteria</taxon>
        <taxon>Pseudomonadati</taxon>
        <taxon>Calditrichota</taxon>
        <taxon>Calditrichia</taxon>
        <taxon>Calditrichales</taxon>
        <taxon>Calditrichaceae</taxon>
        <taxon>Caldithrix</taxon>
    </lineage>
</organism>
<comment type="subunit">
    <text evidence="4">Homopentamer.</text>
</comment>
<comment type="caution">
    <text evidence="6">The sequence shown here is derived from an EMBL/GenBank/DDBJ whole genome shotgun (WGS) entry which is preliminary data.</text>
</comment>
<comment type="function">
    <text evidence="4">Catalyzes the interconversion between ADP-D-glycero-beta-D-manno-heptose and ADP-L-glycero-beta-D-manno-heptose via an epimerization at carbon 6 of the heptose.</text>
</comment>
<feature type="active site" description="Proton acceptor" evidence="4">
    <location>
        <position position="176"/>
    </location>
</feature>
<feature type="binding site" evidence="4">
    <location>
        <begin position="199"/>
        <end position="202"/>
    </location>
    <ligand>
        <name>substrate</name>
    </ligand>
</feature>
<dbReference type="GO" id="GO:0008712">
    <property type="term" value="F:ADP-glyceromanno-heptose 6-epimerase activity"/>
    <property type="evidence" value="ECO:0007669"/>
    <property type="project" value="UniProtKB-UniRule"/>
</dbReference>
<reference evidence="6" key="1">
    <citation type="journal article" date="2020" name="mSystems">
        <title>Genome- and Community-Level Interaction Insights into Carbon Utilization and Element Cycling Functions of Hydrothermarchaeota in Hydrothermal Sediment.</title>
        <authorList>
            <person name="Zhou Z."/>
            <person name="Liu Y."/>
            <person name="Xu W."/>
            <person name="Pan J."/>
            <person name="Luo Z.H."/>
            <person name="Li M."/>
        </authorList>
    </citation>
    <scope>NUCLEOTIDE SEQUENCE [LARGE SCALE GENOMIC DNA]</scope>
    <source>
        <strain evidence="6">HyVt-456</strain>
    </source>
</reference>
<keyword evidence="2 4" id="KW-0413">Isomerase</keyword>
<gene>
    <name evidence="6" type="primary">rfaD</name>
    <name evidence="4" type="synonym">hldD</name>
    <name evidence="6" type="ORF">ENJ10_11620</name>
</gene>
<dbReference type="GO" id="GO:0050661">
    <property type="term" value="F:NADP binding"/>
    <property type="evidence" value="ECO:0007669"/>
    <property type="project" value="InterPro"/>
</dbReference>
<feature type="active site" description="Proton acceptor" evidence="4">
    <location>
        <position position="140"/>
    </location>
</feature>
<feature type="binding site" evidence="4">
    <location>
        <position position="89"/>
    </location>
    <ligand>
        <name>NADP(+)</name>
        <dbReference type="ChEBI" id="CHEBI:58349"/>
    </ligand>
</feature>
<feature type="binding site" evidence="4">
    <location>
        <position position="178"/>
    </location>
    <ligand>
        <name>substrate</name>
    </ligand>
</feature>
<keyword evidence="3 4" id="KW-0119">Carbohydrate metabolism</keyword>
<dbReference type="Proteomes" id="UP000886005">
    <property type="component" value="Unassembled WGS sequence"/>
</dbReference>
<dbReference type="CDD" id="cd05248">
    <property type="entry name" value="ADP_GME_SDR_e"/>
    <property type="match status" value="1"/>
</dbReference>
<feature type="binding site" evidence="4">
    <location>
        <position position="38"/>
    </location>
    <ligand>
        <name>NADP(+)</name>
        <dbReference type="ChEBI" id="CHEBI:58349"/>
    </ligand>
</feature>
<comment type="cofactor">
    <cofactor evidence="4">
        <name>NADP(+)</name>
        <dbReference type="ChEBI" id="CHEBI:58349"/>
    </cofactor>
    <text evidence="4">Binds 1 NADP(+) per subunit.</text>
</comment>
<dbReference type="GO" id="GO:0097171">
    <property type="term" value="P:ADP-L-glycero-beta-D-manno-heptose biosynthetic process"/>
    <property type="evidence" value="ECO:0007669"/>
    <property type="project" value="UniProtKB-UniPathway"/>
</dbReference>
<comment type="similarity">
    <text evidence="4">Belongs to the NAD(P)-dependent epimerase/dehydratase family. HldD subfamily.</text>
</comment>
<evidence type="ECO:0000313" key="6">
    <source>
        <dbReference type="EMBL" id="HED11328.1"/>
    </source>
</evidence>
<dbReference type="EMBL" id="DRLD01000323">
    <property type="protein sequence ID" value="HED11328.1"/>
    <property type="molecule type" value="Genomic_DNA"/>
</dbReference>
<comment type="pathway">
    <text evidence="4">Nucleotide-sugar biosynthesis; ADP-L-glycero-beta-D-manno-heptose biosynthesis; ADP-L-glycero-beta-D-manno-heptose from D-glycero-beta-D-manno-heptose 7-phosphate: step 4/4.</text>
</comment>
<feature type="binding site" evidence="4">
    <location>
        <position position="168"/>
    </location>
    <ligand>
        <name>NADP(+)</name>
        <dbReference type="ChEBI" id="CHEBI:58349"/>
    </ligand>
</feature>
<dbReference type="PANTHER" id="PTHR43103">
    <property type="entry name" value="NUCLEOSIDE-DIPHOSPHATE-SUGAR EPIMERASE"/>
    <property type="match status" value="1"/>
</dbReference>
<feature type="binding site" evidence="4">
    <location>
        <position position="185"/>
    </location>
    <ligand>
        <name>substrate</name>
    </ligand>
</feature>
<comment type="catalytic activity">
    <reaction evidence="4">
        <text>ADP-D-glycero-beta-D-manno-heptose = ADP-L-glycero-beta-D-manno-heptose</text>
        <dbReference type="Rhea" id="RHEA:17577"/>
        <dbReference type="ChEBI" id="CHEBI:59967"/>
        <dbReference type="ChEBI" id="CHEBI:61506"/>
        <dbReference type="EC" id="5.1.3.20"/>
    </reaction>
</comment>
<sequence>MIIITGAAGFIGSALASRLNQSGERDLLLVDVLRHNDKWKNLRHLDFYDYVDRDALWETLPLLPEVKAIFHMGACSATTESDAAYLMENNYRYTLRLAQYALQNNIRFVYASSAATYGAGERGYADDESAIHLLRPLNMYGYSKQLFDLKARREGWLEKICGIKFFNVYGPNEYHKGDMASVVFKAFNQIRETGRVRLFRSHREDYGDGEQKRDFVYIRDVLEMMIWLWQHPRVNGLFNAGSGRARTFLDLAAATFQAMGKAPRIEFIDMPEDIRDRYQYFTEAPMDKLRAAGYERPATSLEEGVRDYVQNYLARDYRPF</sequence>
<feature type="binding site" evidence="4">
    <location>
        <begin position="31"/>
        <end position="32"/>
    </location>
    <ligand>
        <name>NADP(+)</name>
        <dbReference type="ChEBI" id="CHEBI:58349"/>
    </ligand>
</feature>